<keyword evidence="4 7" id="KW-0812">Transmembrane</keyword>
<organism evidence="9 10">
    <name type="scientific">Candidatus Roizmanbacteria bacterium RIFCSPLOWO2_01_FULL_35_13</name>
    <dbReference type="NCBI Taxonomy" id="1802055"/>
    <lineage>
        <taxon>Bacteria</taxon>
        <taxon>Candidatus Roizmaniibacteriota</taxon>
    </lineage>
</organism>
<gene>
    <name evidence="9" type="ORF">A3A74_02375</name>
</gene>
<feature type="transmembrane region" description="Helical" evidence="7">
    <location>
        <begin position="217"/>
        <end position="234"/>
    </location>
</feature>
<dbReference type="GO" id="GO:0006493">
    <property type="term" value="P:protein O-linked glycosylation"/>
    <property type="evidence" value="ECO:0007669"/>
    <property type="project" value="InterPro"/>
</dbReference>
<dbReference type="GO" id="GO:0000030">
    <property type="term" value="F:mannosyltransferase activity"/>
    <property type="evidence" value="ECO:0007669"/>
    <property type="project" value="InterPro"/>
</dbReference>
<keyword evidence="3" id="KW-0808">Transferase</keyword>
<dbReference type="GO" id="GO:0016020">
    <property type="term" value="C:membrane"/>
    <property type="evidence" value="ECO:0007669"/>
    <property type="project" value="InterPro"/>
</dbReference>
<keyword evidence="5 7" id="KW-1133">Transmembrane helix</keyword>
<feature type="transmembrane region" description="Helical" evidence="7">
    <location>
        <begin position="380"/>
        <end position="400"/>
    </location>
</feature>
<feature type="transmembrane region" description="Helical" evidence="7">
    <location>
        <begin position="7"/>
        <end position="24"/>
    </location>
</feature>
<evidence type="ECO:0000256" key="2">
    <source>
        <dbReference type="ARBA" id="ARBA00022676"/>
    </source>
</evidence>
<dbReference type="STRING" id="1802055.A3A74_02375"/>
<accession>A0A1F7ICR8</accession>
<keyword evidence="6 7" id="KW-0472">Membrane</keyword>
<feature type="transmembrane region" description="Helical" evidence="7">
    <location>
        <begin position="436"/>
        <end position="456"/>
    </location>
</feature>
<proteinExistence type="predicted"/>
<evidence type="ECO:0000256" key="5">
    <source>
        <dbReference type="ARBA" id="ARBA00022989"/>
    </source>
</evidence>
<feature type="transmembrane region" description="Helical" evidence="7">
    <location>
        <begin position="190"/>
        <end position="211"/>
    </location>
</feature>
<evidence type="ECO:0000313" key="9">
    <source>
        <dbReference type="EMBL" id="OGK41164.1"/>
    </source>
</evidence>
<comment type="caution">
    <text evidence="9">The sequence shown here is derived from an EMBL/GenBank/DDBJ whole genome shotgun (WGS) entry which is preliminary data.</text>
</comment>
<feature type="transmembrane region" description="Helical" evidence="7">
    <location>
        <begin position="292"/>
        <end position="310"/>
    </location>
</feature>
<name>A0A1F7ICR8_9BACT</name>
<feature type="transmembrane region" description="Helical" evidence="7">
    <location>
        <begin position="412"/>
        <end position="430"/>
    </location>
</feature>
<comment type="subcellular location">
    <subcellularLocation>
        <location evidence="1">Endomembrane system</location>
        <topology evidence="1">Multi-pass membrane protein</topology>
    </subcellularLocation>
</comment>
<dbReference type="AlphaFoldDB" id="A0A1F7ICR8"/>
<feature type="domain" description="ArnT-like N-terminal" evidence="8">
    <location>
        <begin position="141"/>
        <end position="315"/>
    </location>
</feature>
<protein>
    <recommendedName>
        <fullName evidence="8">ArnT-like N-terminal domain-containing protein</fullName>
    </recommendedName>
</protein>
<sequence>MKKYANLHKFIVPVLIFFISFTFYKDKTNNLNSVFYWDEYPWISRTYYLDLVINRDLENDLWNVYEIDKDPKLTQYIYGLFLYPDYLKVKRNKGKNYDMVRYLIDNNFYDRQFLNDISKLRYDKYLDKNFVNWGPEKDTGKPLNYLLREYGKKFEKTINVILKARLGAVFFLSLSVVLAYVISQSIFKNTILSVLVSFLYGTSSLVVFFGTKAQTESLFLFFINLAILTIIKLFSGNKFKKRYLLLIALSLIIALTNQVKLIGILLILIFFFLSFLTLALKEKNLWFRIKKLILENFLVVFFFVFFYILLDPFLYKNPAKNICYQYQLSHEMAKDQQRIYGGLSNIKERASYINSQFLGTFNYLLQPYSSYYGYRVSVPLFLYGVLLKFLIILGLVRISWRQYLSKKPTLETLIIIIFLLFYASLLYYLHVGWNRYLVHLVFFIYIIVGQGLVYIFDIIKYSGVPFKLWYKK</sequence>
<feature type="transmembrane region" description="Helical" evidence="7">
    <location>
        <begin position="241"/>
        <end position="256"/>
    </location>
</feature>
<evidence type="ECO:0000256" key="7">
    <source>
        <dbReference type="SAM" id="Phobius"/>
    </source>
</evidence>
<evidence type="ECO:0000313" key="10">
    <source>
        <dbReference type="Proteomes" id="UP000179270"/>
    </source>
</evidence>
<feature type="transmembrane region" description="Helical" evidence="7">
    <location>
        <begin position="164"/>
        <end position="183"/>
    </location>
</feature>
<dbReference type="Proteomes" id="UP000179270">
    <property type="component" value="Unassembled WGS sequence"/>
</dbReference>
<evidence type="ECO:0000256" key="3">
    <source>
        <dbReference type="ARBA" id="ARBA00022679"/>
    </source>
</evidence>
<evidence type="ECO:0000259" key="8">
    <source>
        <dbReference type="Pfam" id="PF02366"/>
    </source>
</evidence>
<dbReference type="InterPro" id="IPR003342">
    <property type="entry name" value="ArnT-like_N"/>
</dbReference>
<reference evidence="9 10" key="1">
    <citation type="journal article" date="2016" name="Nat. Commun.">
        <title>Thousands of microbial genomes shed light on interconnected biogeochemical processes in an aquifer system.</title>
        <authorList>
            <person name="Anantharaman K."/>
            <person name="Brown C.T."/>
            <person name="Hug L.A."/>
            <person name="Sharon I."/>
            <person name="Castelle C.J."/>
            <person name="Probst A.J."/>
            <person name="Thomas B.C."/>
            <person name="Singh A."/>
            <person name="Wilkins M.J."/>
            <person name="Karaoz U."/>
            <person name="Brodie E.L."/>
            <person name="Williams K.H."/>
            <person name="Hubbard S.S."/>
            <person name="Banfield J.F."/>
        </authorList>
    </citation>
    <scope>NUCLEOTIDE SEQUENCE [LARGE SCALE GENOMIC DNA]</scope>
</reference>
<dbReference type="EMBL" id="MGAF01000022">
    <property type="protein sequence ID" value="OGK41164.1"/>
    <property type="molecule type" value="Genomic_DNA"/>
</dbReference>
<evidence type="ECO:0000256" key="4">
    <source>
        <dbReference type="ARBA" id="ARBA00022692"/>
    </source>
</evidence>
<dbReference type="Pfam" id="PF02366">
    <property type="entry name" value="PMT"/>
    <property type="match status" value="1"/>
</dbReference>
<evidence type="ECO:0000256" key="1">
    <source>
        <dbReference type="ARBA" id="ARBA00004127"/>
    </source>
</evidence>
<evidence type="ECO:0000256" key="6">
    <source>
        <dbReference type="ARBA" id="ARBA00023136"/>
    </source>
</evidence>
<dbReference type="GO" id="GO:0012505">
    <property type="term" value="C:endomembrane system"/>
    <property type="evidence" value="ECO:0007669"/>
    <property type="project" value="UniProtKB-SubCell"/>
</dbReference>
<keyword evidence="2" id="KW-0328">Glycosyltransferase</keyword>